<dbReference type="Gene3D" id="2.40.50.140">
    <property type="entry name" value="Nucleic acid-binding proteins"/>
    <property type="match status" value="1"/>
</dbReference>
<evidence type="ECO:0000256" key="1">
    <source>
        <dbReference type="SAM" id="MobiDB-lite"/>
    </source>
</evidence>
<dbReference type="Pfam" id="PF02721">
    <property type="entry name" value="DUF223"/>
    <property type="match status" value="1"/>
</dbReference>
<dbReference type="Proteomes" id="UP000235145">
    <property type="component" value="Unassembled WGS sequence"/>
</dbReference>
<dbReference type="InterPro" id="IPR012340">
    <property type="entry name" value="NA-bd_OB-fold"/>
</dbReference>
<dbReference type="SUPFAM" id="SSF50249">
    <property type="entry name" value="Nucleic acid-binding proteins"/>
    <property type="match status" value="1"/>
</dbReference>
<dbReference type="InterPro" id="IPR003871">
    <property type="entry name" value="RFA1B/D_OB_1st"/>
</dbReference>
<dbReference type="AlphaFoldDB" id="A0A9R1VXE1"/>
<keyword evidence="4" id="KW-1185">Reference proteome</keyword>
<evidence type="ECO:0000313" key="4">
    <source>
        <dbReference type="Proteomes" id="UP000235145"/>
    </source>
</evidence>
<protein>
    <recommendedName>
        <fullName evidence="2">Replication protein A 70 kDa DNA-binding subunit B/D first OB fold domain-containing protein</fullName>
    </recommendedName>
</protein>
<gene>
    <name evidence="3" type="ORF">LSAT_V11C400206130</name>
</gene>
<dbReference type="EMBL" id="NBSK02000004">
    <property type="protein sequence ID" value="KAJ0213093.1"/>
    <property type="molecule type" value="Genomic_DNA"/>
</dbReference>
<reference evidence="3 4" key="1">
    <citation type="journal article" date="2017" name="Nat. Commun.">
        <title>Genome assembly with in vitro proximity ligation data and whole-genome triplication in lettuce.</title>
        <authorList>
            <person name="Reyes-Chin-Wo S."/>
            <person name="Wang Z."/>
            <person name="Yang X."/>
            <person name="Kozik A."/>
            <person name="Arikit S."/>
            <person name="Song C."/>
            <person name="Xia L."/>
            <person name="Froenicke L."/>
            <person name="Lavelle D.O."/>
            <person name="Truco M.J."/>
            <person name="Xia R."/>
            <person name="Zhu S."/>
            <person name="Xu C."/>
            <person name="Xu H."/>
            <person name="Xu X."/>
            <person name="Cox K."/>
            <person name="Korf I."/>
            <person name="Meyers B.C."/>
            <person name="Michelmore R.W."/>
        </authorList>
    </citation>
    <scope>NUCLEOTIDE SEQUENCE [LARGE SCALE GENOMIC DNA]</scope>
    <source>
        <strain evidence="4">cv. Salinas</strain>
        <tissue evidence="3">Seedlings</tissue>
    </source>
</reference>
<feature type="compositionally biased region" description="Polar residues" evidence="1">
    <location>
        <begin position="167"/>
        <end position="185"/>
    </location>
</feature>
<comment type="caution">
    <text evidence="3">The sequence shown here is derived from an EMBL/GenBank/DDBJ whole genome shotgun (WGS) entry which is preliminary data.</text>
</comment>
<evidence type="ECO:0000313" key="3">
    <source>
        <dbReference type="EMBL" id="KAJ0213093.1"/>
    </source>
</evidence>
<sequence length="219" mass="25253">MAAENVTLISDIDVLKDNFTMKLRVIRLWTLKCYWNTDELFSIEIIFMDEQGNKIQGYVPKNYIYMYTKVLKEGDAFFIKSPNLAKMDKGKFQLTDQIQKLTLNRRCVDFSGSVNGFAFVDYQTIITGTYLENMSLGHPYVDTYFDVSKFIINTDIDEISDFRKSLNQDGPNQNSSSTFTVMQSNQTSERDDFILKNELKIIADIFDPIQVHDSGACSR</sequence>
<accession>A0A9R1VXE1</accession>
<evidence type="ECO:0000259" key="2">
    <source>
        <dbReference type="Pfam" id="PF02721"/>
    </source>
</evidence>
<name>A0A9R1VXE1_LACSA</name>
<proteinExistence type="predicted"/>
<feature type="domain" description="Replication protein A 70 kDa DNA-binding subunit B/D first OB fold" evidence="2">
    <location>
        <begin position="7"/>
        <end position="87"/>
    </location>
</feature>
<feature type="region of interest" description="Disordered" evidence="1">
    <location>
        <begin position="165"/>
        <end position="185"/>
    </location>
</feature>
<organism evidence="3 4">
    <name type="scientific">Lactuca sativa</name>
    <name type="common">Garden lettuce</name>
    <dbReference type="NCBI Taxonomy" id="4236"/>
    <lineage>
        <taxon>Eukaryota</taxon>
        <taxon>Viridiplantae</taxon>
        <taxon>Streptophyta</taxon>
        <taxon>Embryophyta</taxon>
        <taxon>Tracheophyta</taxon>
        <taxon>Spermatophyta</taxon>
        <taxon>Magnoliopsida</taxon>
        <taxon>eudicotyledons</taxon>
        <taxon>Gunneridae</taxon>
        <taxon>Pentapetalae</taxon>
        <taxon>asterids</taxon>
        <taxon>campanulids</taxon>
        <taxon>Asterales</taxon>
        <taxon>Asteraceae</taxon>
        <taxon>Cichorioideae</taxon>
        <taxon>Cichorieae</taxon>
        <taxon>Lactucinae</taxon>
        <taxon>Lactuca</taxon>
    </lineage>
</organism>